<feature type="domain" description="FAD-binding FR-type" evidence="13">
    <location>
        <begin position="5"/>
        <end position="104"/>
    </location>
</feature>
<feature type="binding site" evidence="12">
    <location>
        <position position="233"/>
    </location>
    <ligand>
        <name>[2Fe-2S] cluster</name>
        <dbReference type="ChEBI" id="CHEBI:190135"/>
    </ligand>
</feature>
<dbReference type="PIRSF" id="PIRSF006816">
    <property type="entry name" value="Cyc3_hyd_g"/>
    <property type="match status" value="1"/>
</dbReference>
<evidence type="ECO:0000256" key="1">
    <source>
        <dbReference type="ARBA" id="ARBA00006422"/>
    </source>
</evidence>
<evidence type="ECO:0000313" key="15">
    <source>
        <dbReference type="Proteomes" id="UP000193355"/>
    </source>
</evidence>
<evidence type="ECO:0000256" key="11">
    <source>
        <dbReference type="PIRSR" id="PIRSR006816-1"/>
    </source>
</evidence>
<dbReference type="Gene3D" id="2.10.240.10">
    <property type="entry name" value="Dihydroorotate dehydrogenase, electron transfer subunit"/>
    <property type="match status" value="1"/>
</dbReference>
<comment type="cofactor">
    <cofactor evidence="12">
        <name>[2Fe-2S] cluster</name>
        <dbReference type="ChEBI" id="CHEBI:190135"/>
    </cofactor>
    <text evidence="12">Binds 1 [2Fe-2S] cluster per subunit.</text>
</comment>
<dbReference type="InterPro" id="IPR039261">
    <property type="entry name" value="FNR_nucleotide-bd"/>
</dbReference>
<dbReference type="InterPro" id="IPR017938">
    <property type="entry name" value="Riboflavin_synthase-like_b-brl"/>
</dbReference>
<evidence type="ECO:0000256" key="7">
    <source>
        <dbReference type="ARBA" id="ARBA00022982"/>
    </source>
</evidence>
<evidence type="ECO:0000256" key="8">
    <source>
        <dbReference type="ARBA" id="ARBA00023004"/>
    </source>
</evidence>
<feature type="binding site" evidence="11">
    <location>
        <begin position="79"/>
        <end position="80"/>
    </location>
    <ligand>
        <name>FAD</name>
        <dbReference type="ChEBI" id="CHEBI:57692"/>
    </ligand>
</feature>
<dbReference type="SUPFAM" id="SSF52343">
    <property type="entry name" value="Ferredoxin reductase-like, C-terminal NADP-linked domain"/>
    <property type="match status" value="1"/>
</dbReference>
<dbReference type="AlphaFoldDB" id="A0A1X7I962"/>
<organism evidence="14 15">
    <name type="scientific">Dethiosulfovibrio salsuginis</name>
    <dbReference type="NCBI Taxonomy" id="561720"/>
    <lineage>
        <taxon>Bacteria</taxon>
        <taxon>Thermotogati</taxon>
        <taxon>Synergistota</taxon>
        <taxon>Synergistia</taxon>
        <taxon>Synergistales</taxon>
        <taxon>Dethiosulfovibrionaceae</taxon>
        <taxon>Dethiosulfovibrio</taxon>
    </lineage>
</organism>
<dbReference type="SUPFAM" id="SSF63380">
    <property type="entry name" value="Riboflavin synthase domain-like"/>
    <property type="match status" value="1"/>
</dbReference>
<dbReference type="InterPro" id="IPR050353">
    <property type="entry name" value="PyrK_electron_transfer"/>
</dbReference>
<dbReference type="GO" id="GO:0051537">
    <property type="term" value="F:2 iron, 2 sulfur cluster binding"/>
    <property type="evidence" value="ECO:0007669"/>
    <property type="project" value="UniProtKB-KW"/>
</dbReference>
<protein>
    <submittedName>
        <fullName evidence="14">Dihydroorotate dehydrogenase electron transfer subunit</fullName>
    </submittedName>
</protein>
<evidence type="ECO:0000256" key="3">
    <source>
        <dbReference type="ARBA" id="ARBA00022630"/>
    </source>
</evidence>
<comment type="cofactor">
    <cofactor evidence="11">
        <name>FAD</name>
        <dbReference type="ChEBI" id="CHEBI:57692"/>
    </cofactor>
    <text evidence="11">Binds 1 FAD per subunit.</text>
</comment>
<feature type="binding site" evidence="12">
    <location>
        <position position="221"/>
    </location>
    <ligand>
        <name>[2Fe-2S] cluster</name>
        <dbReference type="ChEBI" id="CHEBI:190135"/>
    </ligand>
</feature>
<keyword evidence="15" id="KW-1185">Reference proteome</keyword>
<sequence>MGRGVDDYSAVLTSVELIGEDVVYLRARCPELACEVEPGQFILLRDPAWGLDPLLMRPFAVAGVIGDDIEILLQVVGRGTEMLAQRKPGDPLVVRGPMGRGFSKPSSSPVYVAGTLGSAPLLFARDRFGAGRFVLGVPNGRWESFVLWLKRRCPELEVFSDDGSLGSKGNSLKGLSPDEDVSVMACGPGPMMAAMANMGLKDCQVSMESRMACGIGACSGCVIETSSGKKRVCADGPVFDLQEVVWNG</sequence>
<keyword evidence="5 12" id="KW-0479">Metal-binding</keyword>
<evidence type="ECO:0000256" key="9">
    <source>
        <dbReference type="ARBA" id="ARBA00023014"/>
    </source>
</evidence>
<accession>A0A1X7I962</accession>
<feature type="binding site" evidence="11">
    <location>
        <begin position="72"/>
        <end position="74"/>
    </location>
    <ligand>
        <name>FAD</name>
        <dbReference type="ChEBI" id="CHEBI:57692"/>
    </ligand>
</feature>
<keyword evidence="9 12" id="KW-0411">Iron-sulfur</keyword>
<keyword evidence="8 12" id="KW-0408">Iron</keyword>
<dbReference type="PROSITE" id="PS51384">
    <property type="entry name" value="FAD_FR"/>
    <property type="match status" value="1"/>
</dbReference>
<dbReference type="STRING" id="561720.SAMN06275492_101229"/>
<keyword evidence="3 11" id="KW-0285">Flavoprotein</keyword>
<evidence type="ECO:0000313" key="14">
    <source>
        <dbReference type="EMBL" id="SMG10921.1"/>
    </source>
</evidence>
<dbReference type="Gene3D" id="3.40.50.80">
    <property type="entry name" value="Nucleotide-binding domain of ferredoxin-NADP reductase (FNR) module"/>
    <property type="match status" value="1"/>
</dbReference>
<dbReference type="GO" id="GO:0046872">
    <property type="term" value="F:metal ion binding"/>
    <property type="evidence" value="ECO:0007669"/>
    <property type="project" value="UniProtKB-KW"/>
</dbReference>
<dbReference type="InterPro" id="IPR019480">
    <property type="entry name" value="Dihydroorotate_DH_Fe-S-bd"/>
</dbReference>
<proteinExistence type="inferred from homology"/>
<evidence type="ECO:0000256" key="6">
    <source>
        <dbReference type="ARBA" id="ARBA00022827"/>
    </source>
</evidence>
<dbReference type="OrthoDB" id="9789468at2"/>
<keyword evidence="7" id="KW-0249">Electron transport</keyword>
<evidence type="ECO:0000256" key="10">
    <source>
        <dbReference type="ARBA" id="ARBA00034078"/>
    </source>
</evidence>
<dbReference type="InterPro" id="IPR012165">
    <property type="entry name" value="Cyt_c3_hydrogenase_gsu"/>
</dbReference>
<comment type="similarity">
    <text evidence="1">Belongs to the PyrK family.</text>
</comment>
<name>A0A1X7I962_9BACT</name>
<comment type="cofactor">
    <cofactor evidence="10">
        <name>[2Fe-2S] cluster</name>
        <dbReference type="ChEBI" id="CHEBI:190135"/>
    </cofactor>
</comment>
<feature type="binding site" evidence="12">
    <location>
        <position position="218"/>
    </location>
    <ligand>
        <name>[2Fe-2S] cluster</name>
        <dbReference type="ChEBI" id="CHEBI:190135"/>
    </ligand>
</feature>
<dbReference type="PANTHER" id="PTHR43513:SF3">
    <property type="entry name" value="DIHYDROOROTATE DEHYDROGENASE B (NAD(+)), ELECTRON TRANSFER SUBUNIT-RELATED"/>
    <property type="match status" value="1"/>
</dbReference>
<dbReference type="InterPro" id="IPR037117">
    <property type="entry name" value="Dihydroorotate_DH_ele_sf"/>
</dbReference>
<dbReference type="Gene3D" id="2.40.30.10">
    <property type="entry name" value="Translation factors"/>
    <property type="match status" value="1"/>
</dbReference>
<evidence type="ECO:0000256" key="2">
    <source>
        <dbReference type="ARBA" id="ARBA00022448"/>
    </source>
</evidence>
<dbReference type="PANTHER" id="PTHR43513">
    <property type="entry name" value="DIHYDROOROTATE DEHYDROGENASE B (NAD(+)), ELECTRON TRANSFER SUBUNIT"/>
    <property type="match status" value="1"/>
</dbReference>
<dbReference type="Pfam" id="PF10418">
    <property type="entry name" value="DHODB_Fe-S_bind"/>
    <property type="match status" value="1"/>
</dbReference>
<gene>
    <name evidence="14" type="ORF">SAMN06275492_101229</name>
</gene>
<dbReference type="GO" id="GO:0016491">
    <property type="term" value="F:oxidoreductase activity"/>
    <property type="evidence" value="ECO:0007669"/>
    <property type="project" value="InterPro"/>
</dbReference>
<dbReference type="Proteomes" id="UP000193355">
    <property type="component" value="Unassembled WGS sequence"/>
</dbReference>
<evidence type="ECO:0000256" key="4">
    <source>
        <dbReference type="ARBA" id="ARBA00022714"/>
    </source>
</evidence>
<keyword evidence="2" id="KW-0813">Transport</keyword>
<reference evidence="15" key="1">
    <citation type="submission" date="2017-04" db="EMBL/GenBank/DDBJ databases">
        <authorList>
            <person name="Varghese N."/>
            <person name="Submissions S."/>
        </authorList>
    </citation>
    <scope>NUCLEOTIDE SEQUENCE [LARGE SCALE GENOMIC DNA]</scope>
    <source>
        <strain evidence="15">USBA 82</strain>
    </source>
</reference>
<dbReference type="GO" id="GO:0050660">
    <property type="term" value="F:flavin adenine dinucleotide binding"/>
    <property type="evidence" value="ECO:0007669"/>
    <property type="project" value="InterPro"/>
</dbReference>
<evidence type="ECO:0000259" key="13">
    <source>
        <dbReference type="PROSITE" id="PS51384"/>
    </source>
</evidence>
<feature type="binding site" evidence="12">
    <location>
        <position position="213"/>
    </location>
    <ligand>
        <name>[2Fe-2S] cluster</name>
        <dbReference type="ChEBI" id="CHEBI:190135"/>
    </ligand>
</feature>
<evidence type="ECO:0000256" key="5">
    <source>
        <dbReference type="ARBA" id="ARBA00022723"/>
    </source>
</evidence>
<evidence type="ECO:0000256" key="12">
    <source>
        <dbReference type="PIRSR" id="PIRSR006816-2"/>
    </source>
</evidence>
<dbReference type="InterPro" id="IPR017927">
    <property type="entry name" value="FAD-bd_FR_type"/>
</dbReference>
<dbReference type="RefSeq" id="WP_085543510.1">
    <property type="nucleotide sequence ID" value="NZ_FXBB01000001.1"/>
</dbReference>
<dbReference type="GO" id="GO:0006221">
    <property type="term" value="P:pyrimidine nucleotide biosynthetic process"/>
    <property type="evidence" value="ECO:0007669"/>
    <property type="project" value="InterPro"/>
</dbReference>
<keyword evidence="4 12" id="KW-0001">2Fe-2S</keyword>
<dbReference type="EMBL" id="FXBB01000001">
    <property type="protein sequence ID" value="SMG10921.1"/>
    <property type="molecule type" value="Genomic_DNA"/>
</dbReference>
<keyword evidence="6 11" id="KW-0274">FAD</keyword>